<comment type="caution">
    <text evidence="2">The sequence shown here is derived from an EMBL/GenBank/DDBJ whole genome shotgun (WGS) entry which is preliminary data.</text>
</comment>
<dbReference type="Proteomes" id="UP000260780">
    <property type="component" value="Unassembled WGS sequence"/>
</dbReference>
<protein>
    <submittedName>
        <fullName evidence="2">Phage antirepressor</fullName>
    </submittedName>
</protein>
<dbReference type="Pfam" id="PF03374">
    <property type="entry name" value="ANT"/>
    <property type="match status" value="1"/>
</dbReference>
<dbReference type="InterPro" id="IPR005039">
    <property type="entry name" value="Ant_C"/>
</dbReference>
<evidence type="ECO:0000259" key="1">
    <source>
        <dbReference type="PROSITE" id="PS51750"/>
    </source>
</evidence>
<gene>
    <name evidence="3" type="ORF">DW653_00385</name>
    <name evidence="2" type="ORF">DXC17_06240</name>
</gene>
<dbReference type="PROSITE" id="PS51750">
    <property type="entry name" value="BRO_N"/>
    <property type="match status" value="1"/>
</dbReference>
<evidence type="ECO:0000313" key="2">
    <source>
        <dbReference type="EMBL" id="RGM41035.1"/>
    </source>
</evidence>
<name>A0A3E4WFR9_9BACT</name>
<sequence length="261" mass="29716">MNEIQVLQRTTLLGKELTVYGNAENPLFLAKDVAEWIEYDVSSLNKLVNTVDEDERLVGTLFRSGQNRQVWMLTESGLYEVLMQSRKPIAKQFKKGVKAILKEIRTKGGYMAVKSDDTPEEIMAKAILLANSTIERQKERISVLETEKNLVEEQNRLMAPKAAYFDNVLQSEGLITTNIIANELGMSAKKLYKILKDLGVLYNQNGVYMLYAKYRGLGYDKYRTHTYTSDTTGMQVAKQYLCWTQLGRKFILDLVNSKSAA</sequence>
<evidence type="ECO:0000313" key="4">
    <source>
        <dbReference type="Proteomes" id="UP000260780"/>
    </source>
</evidence>
<feature type="domain" description="Bro-N" evidence="1">
    <location>
        <begin position="1"/>
        <end position="108"/>
    </location>
</feature>
<dbReference type="PANTHER" id="PTHR36180:SF2">
    <property type="entry name" value="BRO FAMILY PROTEIN"/>
    <property type="match status" value="1"/>
</dbReference>
<dbReference type="Proteomes" id="UP000283485">
    <property type="component" value="Unassembled WGS sequence"/>
</dbReference>
<proteinExistence type="predicted"/>
<dbReference type="EMBL" id="QRHQ01000001">
    <property type="protein sequence ID" value="RHF93601.1"/>
    <property type="molecule type" value="Genomic_DNA"/>
</dbReference>
<dbReference type="InterPro" id="IPR003497">
    <property type="entry name" value="BRO_N_domain"/>
</dbReference>
<dbReference type="Pfam" id="PF02498">
    <property type="entry name" value="Bro-N"/>
    <property type="match status" value="1"/>
</dbReference>
<dbReference type="SMART" id="SM01040">
    <property type="entry name" value="Bro-N"/>
    <property type="match status" value="1"/>
</dbReference>
<organism evidence="2 4">
    <name type="scientific">Phocaeicola plebeius</name>
    <dbReference type="NCBI Taxonomy" id="310297"/>
    <lineage>
        <taxon>Bacteria</taxon>
        <taxon>Pseudomonadati</taxon>
        <taxon>Bacteroidota</taxon>
        <taxon>Bacteroidia</taxon>
        <taxon>Bacteroidales</taxon>
        <taxon>Bacteroidaceae</taxon>
        <taxon>Phocaeicola</taxon>
    </lineage>
</organism>
<evidence type="ECO:0000313" key="3">
    <source>
        <dbReference type="EMBL" id="RHF93601.1"/>
    </source>
</evidence>
<reference evidence="4 5" key="1">
    <citation type="submission" date="2018-08" db="EMBL/GenBank/DDBJ databases">
        <title>A genome reference for cultivated species of the human gut microbiota.</title>
        <authorList>
            <person name="Zou Y."/>
            <person name="Xue W."/>
            <person name="Luo G."/>
        </authorList>
    </citation>
    <scope>NUCLEOTIDE SEQUENCE [LARGE SCALE GENOMIC DNA]</scope>
    <source>
        <strain evidence="3 5">AM23-23</strain>
        <strain evidence="2 4">OM08-14</strain>
    </source>
</reference>
<dbReference type="GO" id="GO:0003677">
    <property type="term" value="F:DNA binding"/>
    <property type="evidence" value="ECO:0007669"/>
    <property type="project" value="InterPro"/>
</dbReference>
<dbReference type="EMBL" id="QSTF01000011">
    <property type="protein sequence ID" value="RGM41035.1"/>
    <property type="molecule type" value="Genomic_DNA"/>
</dbReference>
<dbReference type="AlphaFoldDB" id="A0A3E4WFR9"/>
<evidence type="ECO:0000313" key="5">
    <source>
        <dbReference type="Proteomes" id="UP000283485"/>
    </source>
</evidence>
<dbReference type="PANTHER" id="PTHR36180">
    <property type="entry name" value="DNA-BINDING PROTEIN-RELATED-RELATED"/>
    <property type="match status" value="1"/>
</dbReference>
<accession>A0A3E4WFR9</accession>